<dbReference type="Pfam" id="PF13208">
    <property type="entry name" value="TerB_N"/>
    <property type="match status" value="1"/>
</dbReference>
<sequence>MSESGGWIARMARRFGDILGGGAASNVDLGTSSEARESFWAEEPERHRSSEAAPASPAGSNGTSGSSIRRDDNGRYVVAGWTFSTLEQALEFEADRAPPIQAPILHTPPAPPPTSTVAPLVSTTTSQIVRPVTANRAVPRWIGSPEALSAGGVGFEADMVYFGTPLRHEPRHDHSRIDPTLKVDTRGDPAGTTLGYWPSYRELDPRARATYLGWLTGGRRAVPVPSGYLFVFFYGLEQRLLVDDARADAPAIFSELRRLTALHHQDYSFQGYASRLLALAALYEDEDDARPTAEGARNWDVELPLDVRIRLGRRLRDGVPFNADDALRWVLALPDVHLRTPGQRCFAELRDLWNARFAVRHPDGLTVRRPKKTLRHEYRAASGKFSVDLSVDELPDVSGISAPLGPLRAMLDLCIDDLSVYSRLVGRDPDARGRLHAELLLPAELRDRNPALASCRERLEKLVGGETRGVIAAVELARLLDLDVDETVDKLPTAVVRQIGMALDALQHGCEPDRRYGPAPTTRADTPIAVFPAPGGGAVEHERQAYADARTAMEIAVLAAASDGEVVAAELEAVERRLRSTPDLAEHEIARLVASGRALAADPPKVRAAMKRLADAPTAARASIASAAVEAVLADGMVQPGEVKFLETLHATLNLPASALYAALHRGAEDVGPVLVEPGRPEELISIPSEPVSSSVAIDAARLARIRGETSRVSALLATIFVDEEPEASAPAAAAPRPTPGATNGFDGLDGPHSELLTRILSGPLDRGAFDGAAAALRLMPEGAIETINEWGFDRFGEPVLDDDDIVRVSPEILDQIMPIGAAA</sequence>
<gene>
    <name evidence="5" type="ORF">WH159_09180</name>
</gene>
<organism evidence="5 6">
    <name type="scientific">Sphingomonas molluscorum</name>
    <dbReference type="NCBI Taxonomy" id="418184"/>
    <lineage>
        <taxon>Bacteria</taxon>
        <taxon>Pseudomonadati</taxon>
        <taxon>Pseudomonadota</taxon>
        <taxon>Alphaproteobacteria</taxon>
        <taxon>Sphingomonadales</taxon>
        <taxon>Sphingomonadaceae</taxon>
        <taxon>Sphingomonas</taxon>
    </lineage>
</organism>
<reference evidence="5 6" key="1">
    <citation type="submission" date="2023-12" db="EMBL/GenBank/DDBJ databases">
        <title>Gut-associated functions are favored during microbiome assembly across C. elegans life.</title>
        <authorList>
            <person name="Zimmermann J."/>
        </authorList>
    </citation>
    <scope>NUCLEOTIDE SEQUENCE [LARGE SCALE GENOMIC DNA]</scope>
    <source>
        <strain evidence="5 6">JUb134</strain>
    </source>
</reference>
<evidence type="ECO:0000259" key="2">
    <source>
        <dbReference type="Pfam" id="PF05099"/>
    </source>
</evidence>
<proteinExistence type="predicted"/>
<dbReference type="InterPro" id="IPR007791">
    <property type="entry name" value="DjlA_N"/>
</dbReference>
<keyword evidence="6" id="KW-1185">Reference proteome</keyword>
<evidence type="ECO:0000259" key="4">
    <source>
        <dbReference type="Pfam" id="PF15615"/>
    </source>
</evidence>
<dbReference type="SUPFAM" id="SSF158682">
    <property type="entry name" value="TerB-like"/>
    <property type="match status" value="1"/>
</dbReference>
<feature type="domain" description="TerB-C" evidence="4">
    <location>
        <begin position="692"/>
        <end position="817"/>
    </location>
</feature>
<dbReference type="Proteomes" id="UP001380365">
    <property type="component" value="Unassembled WGS sequence"/>
</dbReference>
<dbReference type="InterPro" id="IPR025266">
    <property type="entry name" value="TerB_N"/>
</dbReference>
<dbReference type="InterPro" id="IPR028932">
    <property type="entry name" value="TerB-C"/>
</dbReference>
<feature type="compositionally biased region" description="Basic and acidic residues" evidence="1">
    <location>
        <begin position="34"/>
        <end position="50"/>
    </location>
</feature>
<feature type="domain" description="Co-chaperone DjlA N-terminal" evidence="2">
    <location>
        <begin position="555"/>
        <end position="661"/>
    </location>
</feature>
<feature type="compositionally biased region" description="Low complexity" evidence="1">
    <location>
        <begin position="728"/>
        <end position="742"/>
    </location>
</feature>
<dbReference type="Gene3D" id="1.10.3680.10">
    <property type="entry name" value="TerB-like"/>
    <property type="match status" value="1"/>
</dbReference>
<protein>
    <submittedName>
        <fullName evidence="5">TerB N-terminal domain-containing protein</fullName>
    </submittedName>
</protein>
<accession>A0ABU8Q5F0</accession>
<feature type="domain" description="TerB N-terminal" evidence="3">
    <location>
        <begin position="151"/>
        <end position="341"/>
    </location>
</feature>
<dbReference type="EMBL" id="JBBGZA010000001">
    <property type="protein sequence ID" value="MEJ5094710.1"/>
    <property type="molecule type" value="Genomic_DNA"/>
</dbReference>
<evidence type="ECO:0000256" key="1">
    <source>
        <dbReference type="SAM" id="MobiDB-lite"/>
    </source>
</evidence>
<evidence type="ECO:0000259" key="3">
    <source>
        <dbReference type="Pfam" id="PF13208"/>
    </source>
</evidence>
<name>A0ABU8Q5F0_9SPHN</name>
<evidence type="ECO:0000313" key="5">
    <source>
        <dbReference type="EMBL" id="MEJ5094710.1"/>
    </source>
</evidence>
<dbReference type="Pfam" id="PF15615">
    <property type="entry name" value="TerB_C"/>
    <property type="match status" value="1"/>
</dbReference>
<feature type="region of interest" description="Disordered" evidence="1">
    <location>
        <begin position="19"/>
        <end position="71"/>
    </location>
</feature>
<comment type="caution">
    <text evidence="5">The sequence shown here is derived from an EMBL/GenBank/DDBJ whole genome shotgun (WGS) entry which is preliminary data.</text>
</comment>
<dbReference type="CDD" id="cd07176">
    <property type="entry name" value="terB"/>
    <property type="match status" value="1"/>
</dbReference>
<dbReference type="InterPro" id="IPR029024">
    <property type="entry name" value="TerB-like"/>
</dbReference>
<dbReference type="Pfam" id="PF05099">
    <property type="entry name" value="TerB"/>
    <property type="match status" value="1"/>
</dbReference>
<feature type="region of interest" description="Disordered" evidence="1">
    <location>
        <begin position="727"/>
        <end position="749"/>
    </location>
</feature>
<evidence type="ECO:0000313" key="6">
    <source>
        <dbReference type="Proteomes" id="UP001380365"/>
    </source>
</evidence>
<dbReference type="RefSeq" id="WP_165890027.1">
    <property type="nucleotide sequence ID" value="NZ_JBBGZA010000001.1"/>
</dbReference>
<feature type="compositionally biased region" description="Low complexity" evidence="1">
    <location>
        <begin position="51"/>
        <end position="67"/>
    </location>
</feature>